<evidence type="ECO:0000256" key="3">
    <source>
        <dbReference type="ARBA" id="ARBA00022692"/>
    </source>
</evidence>
<dbReference type="GO" id="GO:0012505">
    <property type="term" value="C:endomembrane system"/>
    <property type="evidence" value="ECO:0007669"/>
    <property type="project" value="UniProtKB-SubCell"/>
</dbReference>
<name>A0A7C1GUP8_9BACT</name>
<dbReference type="PANTHER" id="PTHR10434">
    <property type="entry name" value="1-ACYL-SN-GLYCEROL-3-PHOSPHATE ACYLTRANSFERASE"/>
    <property type="match status" value="1"/>
</dbReference>
<feature type="transmembrane region" description="Helical" evidence="7">
    <location>
        <begin position="35"/>
        <end position="59"/>
    </location>
</feature>
<keyword evidence="4 7" id="KW-1133">Transmembrane helix</keyword>
<protein>
    <submittedName>
        <fullName evidence="9">Glycerol acyltransferase</fullName>
    </submittedName>
</protein>
<feature type="transmembrane region" description="Helical" evidence="7">
    <location>
        <begin position="105"/>
        <end position="122"/>
    </location>
</feature>
<dbReference type="Gene3D" id="1.20.120.1630">
    <property type="match status" value="1"/>
</dbReference>
<dbReference type="AlphaFoldDB" id="A0A7C1GUP8"/>
<keyword evidence="6 9" id="KW-0012">Acyltransferase</keyword>
<evidence type="ECO:0000256" key="5">
    <source>
        <dbReference type="ARBA" id="ARBA00023136"/>
    </source>
</evidence>
<evidence type="ECO:0000256" key="4">
    <source>
        <dbReference type="ARBA" id="ARBA00022989"/>
    </source>
</evidence>
<evidence type="ECO:0000256" key="2">
    <source>
        <dbReference type="ARBA" id="ARBA00022679"/>
    </source>
</evidence>
<evidence type="ECO:0000256" key="6">
    <source>
        <dbReference type="ARBA" id="ARBA00023315"/>
    </source>
</evidence>
<dbReference type="PANTHER" id="PTHR10434:SF11">
    <property type="entry name" value="1-ACYL-SN-GLYCEROL-3-PHOSPHATE ACYLTRANSFERASE"/>
    <property type="match status" value="1"/>
</dbReference>
<dbReference type="SUPFAM" id="SSF69593">
    <property type="entry name" value="Glycerol-3-phosphate (1)-acyltransferase"/>
    <property type="match status" value="1"/>
</dbReference>
<dbReference type="CDD" id="cd07989">
    <property type="entry name" value="LPLAT_AGPAT-like"/>
    <property type="match status" value="1"/>
</dbReference>
<evidence type="ECO:0000259" key="8">
    <source>
        <dbReference type="SMART" id="SM00563"/>
    </source>
</evidence>
<dbReference type="Pfam" id="PF01553">
    <property type="entry name" value="Acyltransferase"/>
    <property type="match status" value="1"/>
</dbReference>
<gene>
    <name evidence="9" type="ORF">ENN47_12050</name>
</gene>
<feature type="transmembrane region" description="Helical" evidence="7">
    <location>
        <begin position="80"/>
        <end position="99"/>
    </location>
</feature>
<feature type="domain" description="Phospholipid/glycerol acyltransferase" evidence="8">
    <location>
        <begin position="195"/>
        <end position="304"/>
    </location>
</feature>
<feature type="transmembrane region" description="Helical" evidence="7">
    <location>
        <begin position="7"/>
        <end position="29"/>
    </location>
</feature>
<keyword evidence="3 7" id="KW-0812">Transmembrane</keyword>
<dbReference type="InterPro" id="IPR002123">
    <property type="entry name" value="Plipid/glycerol_acylTrfase"/>
</dbReference>
<accession>A0A7C1GUP8</accession>
<comment type="caution">
    <text evidence="9">The sequence shown here is derived from an EMBL/GenBank/DDBJ whole genome shotgun (WGS) entry which is preliminary data.</text>
</comment>
<dbReference type="GO" id="GO:0003841">
    <property type="term" value="F:1-acylglycerol-3-phosphate O-acyltransferase activity"/>
    <property type="evidence" value="ECO:0007669"/>
    <property type="project" value="TreeGrafter"/>
</dbReference>
<proteinExistence type="predicted"/>
<keyword evidence="2" id="KW-0808">Transferase</keyword>
<evidence type="ECO:0000256" key="7">
    <source>
        <dbReference type="SAM" id="Phobius"/>
    </source>
</evidence>
<dbReference type="InterPro" id="IPR007318">
    <property type="entry name" value="Phopholipid_MeTrfase"/>
</dbReference>
<feature type="transmembrane region" description="Helical" evidence="7">
    <location>
        <begin position="160"/>
        <end position="179"/>
    </location>
</feature>
<organism evidence="9">
    <name type="scientific">Mesotoga infera</name>
    <dbReference type="NCBI Taxonomy" id="1236046"/>
    <lineage>
        <taxon>Bacteria</taxon>
        <taxon>Thermotogati</taxon>
        <taxon>Thermotogota</taxon>
        <taxon>Thermotogae</taxon>
        <taxon>Kosmotogales</taxon>
        <taxon>Kosmotogaceae</taxon>
        <taxon>Mesotoga</taxon>
    </lineage>
</organism>
<dbReference type="SMART" id="SM00563">
    <property type="entry name" value="PlsC"/>
    <property type="match status" value="1"/>
</dbReference>
<comment type="subcellular location">
    <subcellularLocation>
        <location evidence="1">Endomembrane system</location>
        <topology evidence="1">Multi-pass membrane protein</topology>
    </subcellularLocation>
</comment>
<evidence type="ECO:0000256" key="1">
    <source>
        <dbReference type="ARBA" id="ARBA00004127"/>
    </source>
</evidence>
<keyword evidence="5 7" id="KW-0472">Membrane</keyword>
<reference evidence="9" key="1">
    <citation type="journal article" date="2020" name="mSystems">
        <title>Genome- and Community-Level Interaction Insights into Carbon Utilization and Element Cycling Functions of Hydrothermarchaeota in Hydrothermal Sediment.</title>
        <authorList>
            <person name="Zhou Z."/>
            <person name="Liu Y."/>
            <person name="Xu W."/>
            <person name="Pan J."/>
            <person name="Luo Z.H."/>
            <person name="Li M."/>
        </authorList>
    </citation>
    <scope>NUCLEOTIDE SEQUENCE [LARGE SCALE GENOMIC DNA]</scope>
    <source>
        <strain evidence="9">SpSt-1179</strain>
    </source>
</reference>
<evidence type="ECO:0000313" key="9">
    <source>
        <dbReference type="EMBL" id="HDP78880.1"/>
    </source>
</evidence>
<dbReference type="Pfam" id="PF04191">
    <property type="entry name" value="PEMT"/>
    <property type="match status" value="1"/>
</dbReference>
<dbReference type="Proteomes" id="UP000886198">
    <property type="component" value="Unassembled WGS sequence"/>
</dbReference>
<dbReference type="GO" id="GO:0006654">
    <property type="term" value="P:phosphatidic acid biosynthetic process"/>
    <property type="evidence" value="ECO:0007669"/>
    <property type="project" value="TreeGrafter"/>
</dbReference>
<sequence>MKLVFSIAELAITWILVPILLYAGAPFSAALGMRIFGTVIIAGSLFLSIYSALVLYYWSGRLPTSFFGPETTVQSGPYRFVRHPFNAGFIAFIFGLGILCGDYWRLLYVAAVGAVVALYSLFQERRAAKSIDSYEEYKEEIPFMIPDPRRRIPFDKSRSVPWQFIVASFVVKLVILFVLPSKVKNSKVLRQRRPFVIALAHQTHFDGPLIFYSTWRYIRFVGTAIYVDRLGLLGWLSVIPVRRYAVDTSAIRQMLATIKQGVPLGIAPEAARSWDGRPLHTKREIWKLFRMLKIPIIPVKFLGVQRLWPRWSKIFSIGTSTVEFGNPIEADDPHLEEKVMDFLGKEDPTFRLPYRNYKHIEKLIWRCPSCGAISSIKGFRSGFSCSSCGKSWTKPTVNEVIQIHDKIIPGSMGLSFPIKDEVIFNGTKVFATMYEDHAIIGDYRLDYNLIKNSSIEKSIEPVFGIANEMVSFVSTTSALMWQEVVDFQIKFRLMKENYHTDLWG</sequence>
<dbReference type="EMBL" id="DSBT01000374">
    <property type="protein sequence ID" value="HDP78880.1"/>
    <property type="molecule type" value="Genomic_DNA"/>
</dbReference>